<evidence type="ECO:0000256" key="2">
    <source>
        <dbReference type="ARBA" id="ARBA00021099"/>
    </source>
</evidence>
<dbReference type="GO" id="GO:0000045">
    <property type="term" value="P:autophagosome assembly"/>
    <property type="evidence" value="ECO:0007669"/>
    <property type="project" value="TreeGrafter"/>
</dbReference>
<dbReference type="GO" id="GO:0005829">
    <property type="term" value="C:cytosol"/>
    <property type="evidence" value="ECO:0007669"/>
    <property type="project" value="TreeGrafter"/>
</dbReference>
<dbReference type="OrthoDB" id="4089664at2759"/>
<evidence type="ECO:0000313" key="8">
    <source>
        <dbReference type="Proteomes" id="UP001143981"/>
    </source>
</evidence>
<dbReference type="Gene3D" id="3.30.1460.50">
    <property type="match status" value="1"/>
</dbReference>
<gene>
    <name evidence="7" type="ORF">LPJ61_005395</name>
</gene>
<keyword evidence="4" id="KW-0833">Ubl conjugation pathway</keyword>
<keyword evidence="5" id="KW-0072">Autophagy</keyword>
<dbReference type="GO" id="GO:0000422">
    <property type="term" value="P:autophagy of mitochondrion"/>
    <property type="evidence" value="ECO:0007669"/>
    <property type="project" value="TreeGrafter"/>
</dbReference>
<name>A0A9W8CWN5_9FUNG</name>
<accession>A0A9W8CWN5</accession>
<reference evidence="7" key="1">
    <citation type="submission" date="2022-07" db="EMBL/GenBank/DDBJ databases">
        <title>Phylogenomic reconstructions and comparative analyses of Kickxellomycotina fungi.</title>
        <authorList>
            <person name="Reynolds N.K."/>
            <person name="Stajich J.E."/>
            <person name="Barry K."/>
            <person name="Grigoriev I.V."/>
            <person name="Crous P."/>
            <person name="Smith M.E."/>
        </authorList>
    </citation>
    <scope>NUCLEOTIDE SEQUENCE</scope>
    <source>
        <strain evidence="7">BCRC 34381</strain>
    </source>
</reference>
<sequence length="238" mass="25142">MAGPLSEFPYLTPGEFAECAARFVDQYGAALAADRLMQATVVAARQQPYLRMHRQLLSGGSGGRRSTDRATECDAGDLECDVGDLEDIDPALGEQQPDNRPGVEVGQVDYHIAYSRTWRVPVVYLRVYGPDKGATGGSEVVMDVGRVADMLVADEAVRGSMEAVEFGGALGIQDHPELGVPYLYLHPCHTASLLRAVVAPAADGRESGVAIDTTNYLAALLSLIGPAVGLSLPAVQSG</sequence>
<evidence type="ECO:0000256" key="6">
    <source>
        <dbReference type="ARBA" id="ARBA00029833"/>
    </source>
</evidence>
<dbReference type="AlphaFoldDB" id="A0A9W8CWN5"/>
<keyword evidence="3" id="KW-0808">Transferase</keyword>
<dbReference type="PANTHER" id="PTHR14957:SF1">
    <property type="entry name" value="UBIQUITIN-LIKE-CONJUGATING ENZYME ATG10"/>
    <property type="match status" value="1"/>
</dbReference>
<comment type="caution">
    <text evidence="7">The sequence shown here is derived from an EMBL/GenBank/DDBJ whole genome shotgun (WGS) entry which is preliminary data.</text>
</comment>
<dbReference type="Proteomes" id="UP001143981">
    <property type="component" value="Unassembled WGS sequence"/>
</dbReference>
<dbReference type="PANTHER" id="PTHR14957">
    <property type="entry name" value="UBIQUITIN-LIKE-CONJUGATING ENZYME ATG10"/>
    <property type="match status" value="1"/>
</dbReference>
<evidence type="ECO:0000313" key="7">
    <source>
        <dbReference type="EMBL" id="KAJ1726135.1"/>
    </source>
</evidence>
<dbReference type="GO" id="GO:0032446">
    <property type="term" value="P:protein modification by small protein conjugation"/>
    <property type="evidence" value="ECO:0007669"/>
    <property type="project" value="TreeGrafter"/>
</dbReference>
<proteinExistence type="inferred from homology"/>
<evidence type="ECO:0000256" key="1">
    <source>
        <dbReference type="ARBA" id="ARBA00005696"/>
    </source>
</evidence>
<protein>
    <recommendedName>
        <fullName evidence="2">Ubiquitin-like-conjugating enzyme ATG10</fullName>
    </recommendedName>
    <alternativeName>
        <fullName evidence="6">Autophagy-related protein 10</fullName>
    </alternativeName>
</protein>
<dbReference type="Pfam" id="PF03987">
    <property type="entry name" value="Autophagy_act_C"/>
    <property type="match status" value="1"/>
</dbReference>
<evidence type="ECO:0000256" key="3">
    <source>
        <dbReference type="ARBA" id="ARBA00022679"/>
    </source>
</evidence>
<dbReference type="EMBL" id="JANBOI010001758">
    <property type="protein sequence ID" value="KAJ1726135.1"/>
    <property type="molecule type" value="Genomic_DNA"/>
</dbReference>
<evidence type="ECO:0000256" key="5">
    <source>
        <dbReference type="ARBA" id="ARBA00023006"/>
    </source>
</evidence>
<organism evidence="7 8">
    <name type="scientific">Coemansia biformis</name>
    <dbReference type="NCBI Taxonomy" id="1286918"/>
    <lineage>
        <taxon>Eukaryota</taxon>
        <taxon>Fungi</taxon>
        <taxon>Fungi incertae sedis</taxon>
        <taxon>Zoopagomycota</taxon>
        <taxon>Kickxellomycotina</taxon>
        <taxon>Kickxellomycetes</taxon>
        <taxon>Kickxellales</taxon>
        <taxon>Kickxellaceae</taxon>
        <taxon>Coemansia</taxon>
    </lineage>
</organism>
<keyword evidence="8" id="KW-1185">Reference proteome</keyword>
<comment type="similarity">
    <text evidence="1">Belongs to the ATG10 family.</text>
</comment>
<evidence type="ECO:0000256" key="4">
    <source>
        <dbReference type="ARBA" id="ARBA00022786"/>
    </source>
</evidence>
<dbReference type="InterPro" id="IPR007135">
    <property type="entry name" value="Atg3/Atg10"/>
</dbReference>
<dbReference type="GO" id="GO:0061651">
    <property type="term" value="F:Atg12 conjugating enzyme activity"/>
    <property type="evidence" value="ECO:0007669"/>
    <property type="project" value="TreeGrafter"/>
</dbReference>